<dbReference type="HOGENOM" id="CLU_2024793_0_0_6"/>
<proteinExistence type="inferred from homology"/>
<reference evidence="2 3" key="1">
    <citation type="journal article" date="2012" name="J. Bacteriol.">
        <title>Complete Genome Sequence of the BTEX-Degrading Bacterium Pseudoxanthomonas spadix BD-a59.</title>
        <authorList>
            <person name="Lee S.H."/>
            <person name="Jin H.M."/>
            <person name="Lee H.J."/>
            <person name="Kim J.M."/>
            <person name="Jeon C.O."/>
        </authorList>
    </citation>
    <scope>NUCLEOTIDE SEQUENCE [LARGE SCALE GENOMIC DNA]</scope>
    <source>
        <strain evidence="2 3">BD-a59</strain>
    </source>
</reference>
<evidence type="ECO:0000313" key="3">
    <source>
        <dbReference type="Proteomes" id="UP000005870"/>
    </source>
</evidence>
<dbReference type="STRING" id="1045855.DSC_08185"/>
<dbReference type="OrthoDB" id="8909832at2"/>
<dbReference type="InterPro" id="IPR036165">
    <property type="entry name" value="YefM-like_sf"/>
</dbReference>
<dbReference type="NCBIfam" id="TIGR01552">
    <property type="entry name" value="phd_fam"/>
    <property type="match status" value="1"/>
</dbReference>
<gene>
    <name evidence="2" type="ordered locus">DSC_08185</name>
</gene>
<comment type="similarity">
    <text evidence="1">Belongs to the phD/YefM antitoxin family.</text>
</comment>
<accession>G7UUJ7</accession>
<dbReference type="Proteomes" id="UP000005870">
    <property type="component" value="Chromosome"/>
</dbReference>
<evidence type="ECO:0000256" key="1">
    <source>
        <dbReference type="ARBA" id="ARBA00009981"/>
    </source>
</evidence>
<protein>
    <submittedName>
        <fullName evidence="2">Uncharacterized protein</fullName>
    </submittedName>
</protein>
<dbReference type="SUPFAM" id="SSF143120">
    <property type="entry name" value="YefM-like"/>
    <property type="match status" value="1"/>
</dbReference>
<organism evidence="2 3">
    <name type="scientific">Pseudoxanthomonas spadix (strain BD-a59)</name>
    <dbReference type="NCBI Taxonomy" id="1045855"/>
    <lineage>
        <taxon>Bacteria</taxon>
        <taxon>Pseudomonadati</taxon>
        <taxon>Pseudomonadota</taxon>
        <taxon>Gammaproteobacteria</taxon>
        <taxon>Lysobacterales</taxon>
        <taxon>Lysobacteraceae</taxon>
        <taxon>Pseudoxanthomonas</taxon>
    </lineage>
</organism>
<dbReference type="KEGG" id="psd:DSC_08185"/>
<keyword evidence="3" id="KW-1185">Reference proteome</keyword>
<dbReference type="RefSeq" id="WP_014160464.1">
    <property type="nucleotide sequence ID" value="NC_016147.2"/>
</dbReference>
<dbReference type="AlphaFoldDB" id="G7UUJ7"/>
<dbReference type="EMBL" id="CP003093">
    <property type="protein sequence ID" value="AER56288.1"/>
    <property type="molecule type" value="Genomic_DNA"/>
</dbReference>
<dbReference type="Gene3D" id="3.40.1620.10">
    <property type="entry name" value="YefM-like domain"/>
    <property type="match status" value="1"/>
</dbReference>
<dbReference type="eggNOG" id="COG2161">
    <property type="taxonomic scope" value="Bacteria"/>
</dbReference>
<evidence type="ECO:0000313" key="2">
    <source>
        <dbReference type="EMBL" id="AER56288.1"/>
    </source>
</evidence>
<name>G7UUJ7_PSEUP</name>
<sequence>MSSAVHVTEAVDALVGLPTATAADVKRLGWRKIMDTAQSQGAVVVTHHGVPEGVVVSAAEFERMQAAGRAAQATQERLLGDYRRQFREHLAVLAEPGTADRMREFMDRPWALQRRVSAGEDD</sequence>